<dbReference type="InterPro" id="IPR011990">
    <property type="entry name" value="TPR-like_helical_dom_sf"/>
</dbReference>
<organism evidence="4 5">
    <name type="scientific">Kroppenstedtia pulmonis</name>
    <dbReference type="NCBI Taxonomy" id="1380685"/>
    <lineage>
        <taxon>Bacteria</taxon>
        <taxon>Bacillati</taxon>
        <taxon>Bacillota</taxon>
        <taxon>Bacilli</taxon>
        <taxon>Bacillales</taxon>
        <taxon>Thermoactinomycetaceae</taxon>
        <taxon>Kroppenstedtia</taxon>
    </lineage>
</organism>
<dbReference type="InterPro" id="IPR019734">
    <property type="entry name" value="TPR_rpt"/>
</dbReference>
<proteinExistence type="predicted"/>
<dbReference type="SUPFAM" id="SSF48452">
    <property type="entry name" value="TPR-like"/>
    <property type="match status" value="1"/>
</dbReference>
<accession>A0A7D4BX29</accession>
<keyword evidence="5" id="KW-1185">Reference proteome</keyword>
<dbReference type="PANTHER" id="PTHR44943">
    <property type="entry name" value="CELLULOSE SYNTHASE OPERON PROTEIN C"/>
    <property type="match status" value="1"/>
</dbReference>
<protein>
    <submittedName>
        <fullName evidence="4">Uncharacterized protein</fullName>
    </submittedName>
</protein>
<dbReference type="PANTHER" id="PTHR44943:SF8">
    <property type="entry name" value="TPR REPEAT-CONTAINING PROTEIN MJ0263"/>
    <property type="match status" value="1"/>
</dbReference>
<keyword evidence="1" id="KW-0677">Repeat</keyword>
<dbReference type="Proteomes" id="UP000503088">
    <property type="component" value="Chromosome"/>
</dbReference>
<sequence length="230" mass="26666">MTESGTATEMETVTSKDIADDQSQTAVDATVKELIETAYMKYEKCRFSEALDAVEKLLVVDPNHAQGLLLNALLLEQMEREEESQAIYEKVLDNHPEFSQAYREFGRFLLLRENTLGAAESYLLRGLTKNPQDPLAHALLAEVYVRTDRKQQAFLHLKIAVRYTTEDHRYFETCAKVLSNLEEEEEVRLLSRILVSHMNDRGVRIRFKRALRAQKKERRGFTRYLKKVLP</sequence>
<feature type="region of interest" description="Disordered" evidence="3">
    <location>
        <begin position="1"/>
        <end position="21"/>
    </location>
</feature>
<evidence type="ECO:0000256" key="3">
    <source>
        <dbReference type="SAM" id="MobiDB-lite"/>
    </source>
</evidence>
<evidence type="ECO:0000256" key="1">
    <source>
        <dbReference type="ARBA" id="ARBA00022737"/>
    </source>
</evidence>
<dbReference type="EMBL" id="CP048104">
    <property type="protein sequence ID" value="QKG85253.1"/>
    <property type="molecule type" value="Genomic_DNA"/>
</dbReference>
<dbReference type="InterPro" id="IPR051685">
    <property type="entry name" value="Ycf3/AcsC/BcsC/TPR_MFPF"/>
</dbReference>
<reference evidence="4 5" key="1">
    <citation type="submission" date="2020-01" db="EMBL/GenBank/DDBJ databases">
        <authorList>
            <person name="Gulvik C.A."/>
            <person name="Batra D.G."/>
        </authorList>
    </citation>
    <scope>NUCLEOTIDE SEQUENCE [LARGE SCALE GENOMIC DNA]</scope>
    <source>
        <strain evidence="4 5">W9323</strain>
    </source>
</reference>
<name>A0A7D4BX29_9BACL</name>
<evidence type="ECO:0000256" key="2">
    <source>
        <dbReference type="ARBA" id="ARBA00022803"/>
    </source>
</evidence>
<keyword evidence="2" id="KW-0802">TPR repeat</keyword>
<evidence type="ECO:0000313" key="4">
    <source>
        <dbReference type="EMBL" id="QKG85253.1"/>
    </source>
</evidence>
<dbReference type="RefSeq" id="WP_173223734.1">
    <property type="nucleotide sequence ID" value="NZ_CP048104.1"/>
</dbReference>
<gene>
    <name evidence="4" type="ORF">GXN76_12720</name>
</gene>
<dbReference type="KEGG" id="kpul:GXN76_12720"/>
<dbReference type="SMART" id="SM00028">
    <property type="entry name" value="TPR"/>
    <property type="match status" value="3"/>
</dbReference>
<evidence type="ECO:0000313" key="5">
    <source>
        <dbReference type="Proteomes" id="UP000503088"/>
    </source>
</evidence>
<dbReference type="AlphaFoldDB" id="A0A7D4BX29"/>
<dbReference type="Gene3D" id="1.25.40.10">
    <property type="entry name" value="Tetratricopeptide repeat domain"/>
    <property type="match status" value="1"/>
</dbReference>